<reference evidence="3" key="1">
    <citation type="submission" date="2024-06" db="EMBL/GenBank/DDBJ databases">
        <title>Draft Genome Sequences of Epichloe bromicola Strains Isolated from Elymus ciliaris.</title>
        <authorList>
            <consortium name="Epichloe bromicola genome sequencing consortium"/>
            <person name="Miura A."/>
            <person name="Imano S."/>
            <person name="Ashida A."/>
            <person name="Sato I."/>
            <person name="Chiba S."/>
            <person name="Tanaka A."/>
            <person name="Camagna M."/>
            <person name="Takemoto D."/>
        </authorList>
    </citation>
    <scope>NUCLEOTIDE SEQUENCE [LARGE SCALE GENOMIC DNA]</scope>
    <source>
        <strain evidence="3">DP</strain>
    </source>
</reference>
<dbReference type="Pfam" id="PF08645">
    <property type="entry name" value="PNK3P"/>
    <property type="match status" value="1"/>
</dbReference>
<dbReference type="PANTHER" id="PTHR12083">
    <property type="entry name" value="BIFUNCTIONAL POLYNUCLEOTIDE PHOSPHATASE/KINASE"/>
    <property type="match status" value="1"/>
</dbReference>
<dbReference type="PANTHER" id="PTHR12083:SF9">
    <property type="entry name" value="BIFUNCTIONAL POLYNUCLEOTIDE PHOSPHATASE_KINASE"/>
    <property type="match status" value="1"/>
</dbReference>
<dbReference type="InterPro" id="IPR006549">
    <property type="entry name" value="HAD-SF_hydro_IIIA"/>
</dbReference>
<protein>
    <submittedName>
        <fullName evidence="2">Uncharacterized protein</fullName>
    </submittedName>
</protein>
<dbReference type="InterPro" id="IPR036412">
    <property type="entry name" value="HAD-like_sf"/>
</dbReference>
<comment type="caution">
    <text evidence="2">The sequence shown here is derived from an EMBL/GenBank/DDBJ whole genome shotgun (WGS) entry which is preliminary data.</text>
</comment>
<dbReference type="NCBIfam" id="TIGR01664">
    <property type="entry name" value="DNA-3'-Pase"/>
    <property type="match status" value="1"/>
</dbReference>
<evidence type="ECO:0000313" key="3">
    <source>
        <dbReference type="Proteomes" id="UP001562357"/>
    </source>
</evidence>
<dbReference type="Proteomes" id="UP001562357">
    <property type="component" value="Unassembled WGS sequence"/>
</dbReference>
<dbReference type="Gene3D" id="3.40.50.300">
    <property type="entry name" value="P-loop containing nucleotide triphosphate hydrolases"/>
    <property type="match status" value="1"/>
</dbReference>
<name>A0ABQ0CIR2_9HYPO</name>
<accession>A0ABQ0CIR2</accession>
<dbReference type="NCBIfam" id="TIGR01662">
    <property type="entry name" value="HAD-SF-IIIA"/>
    <property type="match status" value="1"/>
</dbReference>
<evidence type="ECO:0000256" key="1">
    <source>
        <dbReference type="SAM" id="MobiDB-lite"/>
    </source>
</evidence>
<dbReference type="EMBL" id="BAAFGZ010000041">
    <property type="protein sequence ID" value="GAB0133335.1"/>
    <property type="molecule type" value="Genomic_DNA"/>
</dbReference>
<dbReference type="InterPro" id="IPR006551">
    <property type="entry name" value="Polynucleotide_phosphatase"/>
</dbReference>
<organism evidence="2 3">
    <name type="scientific">Epichloe bromicola</name>
    <dbReference type="NCBI Taxonomy" id="79588"/>
    <lineage>
        <taxon>Eukaryota</taxon>
        <taxon>Fungi</taxon>
        <taxon>Dikarya</taxon>
        <taxon>Ascomycota</taxon>
        <taxon>Pezizomycotina</taxon>
        <taxon>Sordariomycetes</taxon>
        <taxon>Hypocreomycetidae</taxon>
        <taxon>Hypocreales</taxon>
        <taxon>Clavicipitaceae</taxon>
        <taxon>Epichloe</taxon>
    </lineage>
</organism>
<dbReference type="SUPFAM" id="SSF56784">
    <property type="entry name" value="HAD-like"/>
    <property type="match status" value="1"/>
</dbReference>
<proteinExistence type="predicted"/>
<keyword evidence="3" id="KW-1185">Reference proteome</keyword>
<dbReference type="Gene3D" id="3.40.50.1000">
    <property type="entry name" value="HAD superfamily/HAD-like"/>
    <property type="match status" value="1"/>
</dbReference>
<dbReference type="InterPro" id="IPR013954">
    <property type="entry name" value="PNK3P"/>
</dbReference>
<dbReference type="InterPro" id="IPR023214">
    <property type="entry name" value="HAD_sf"/>
</dbReference>
<dbReference type="SUPFAM" id="SSF52540">
    <property type="entry name" value="P-loop containing nucleoside triphosphate hydrolases"/>
    <property type="match status" value="1"/>
</dbReference>
<evidence type="ECO:0000313" key="2">
    <source>
        <dbReference type="EMBL" id="GAB0133335.1"/>
    </source>
</evidence>
<sequence length="561" mass="63964">MASLDPSRKRKVSDRSISPAPEPMKRLKEGVVNSKKANFFRPTSQKPPSPTTWSTRSYNDDVPPTLLVGRYQPKNHDPRQTPRKKIAAFDLDGTLINTRSGADHASKSTDWKWWNENVPGVLRALHMEKGYQVIIISNQGGVSLAKSSDSKSKPGGRKRAVVFKEKCEDILEELGIPTSIYAASENDVFRKPRTGIWDEVCDDYDVPKDDVDVEKSFFVGDAAGRVASLVGSNGAVMVKADFSCADRDFAHNLGLRFATPEAYFLGKDAREVKFARNFDLDNFPFDEAAVSEQPGFKFKKNDTQDVILFLGRPGAGKSTFFKKYLKDLDYKRVNQDTLGTLPKCVKLAQDLLAEGKSVVIDNTNRDVKTREIWVTVAKEAKVPIRCMWFQTNMAVCKHNDAVRVLNKSLGADEIDRKFLPRPAWASFDTAFQPPKVEEGFQDIIEVPFKFRGTRDEYQVWARYWTDYRLDDLFAQRSLVKYYFEAEFTSNFLYIKEKIDSYSAAKMILYHSVDFRQTEVYAITRGQDYPAPFQKMVSERFAPKDHWFIPIMLLNITDGIRN</sequence>
<feature type="region of interest" description="Disordered" evidence="1">
    <location>
        <begin position="1"/>
        <end position="59"/>
    </location>
</feature>
<dbReference type="InterPro" id="IPR027417">
    <property type="entry name" value="P-loop_NTPase"/>
</dbReference>
<gene>
    <name evidence="2" type="primary">g1747</name>
    <name evidence="2" type="ORF">EsDP_00001747</name>
</gene>
<dbReference type="Pfam" id="PF13671">
    <property type="entry name" value="AAA_33"/>
    <property type="match status" value="1"/>
</dbReference>